<keyword evidence="1" id="KW-0812">Transmembrane</keyword>
<name>A0A3N4LUD6_9PEZI</name>
<feature type="transmembrane region" description="Helical" evidence="1">
    <location>
        <begin position="40"/>
        <end position="59"/>
    </location>
</feature>
<evidence type="ECO:0000256" key="1">
    <source>
        <dbReference type="SAM" id="Phobius"/>
    </source>
</evidence>
<keyword evidence="1" id="KW-1133">Transmembrane helix</keyword>
<keyword evidence="3" id="KW-1185">Reference proteome</keyword>
<evidence type="ECO:0000313" key="3">
    <source>
        <dbReference type="Proteomes" id="UP000267821"/>
    </source>
</evidence>
<organism evidence="2 3">
    <name type="scientific">Terfezia boudieri ATCC MYA-4762</name>
    <dbReference type="NCBI Taxonomy" id="1051890"/>
    <lineage>
        <taxon>Eukaryota</taxon>
        <taxon>Fungi</taxon>
        <taxon>Dikarya</taxon>
        <taxon>Ascomycota</taxon>
        <taxon>Pezizomycotina</taxon>
        <taxon>Pezizomycetes</taxon>
        <taxon>Pezizales</taxon>
        <taxon>Pezizaceae</taxon>
        <taxon>Terfezia</taxon>
    </lineage>
</organism>
<keyword evidence="1" id="KW-0472">Membrane</keyword>
<feature type="transmembrane region" description="Helical" evidence="1">
    <location>
        <begin position="12"/>
        <end position="28"/>
    </location>
</feature>
<dbReference type="AlphaFoldDB" id="A0A3N4LUD6"/>
<dbReference type="Proteomes" id="UP000267821">
    <property type="component" value="Unassembled WGS sequence"/>
</dbReference>
<dbReference type="EMBL" id="ML121538">
    <property type="protein sequence ID" value="RPB25179.1"/>
    <property type="molecule type" value="Genomic_DNA"/>
</dbReference>
<reference evidence="2 3" key="1">
    <citation type="journal article" date="2018" name="Nat. Ecol. Evol.">
        <title>Pezizomycetes genomes reveal the molecular basis of ectomycorrhizal truffle lifestyle.</title>
        <authorList>
            <person name="Murat C."/>
            <person name="Payen T."/>
            <person name="Noel B."/>
            <person name="Kuo A."/>
            <person name="Morin E."/>
            <person name="Chen J."/>
            <person name="Kohler A."/>
            <person name="Krizsan K."/>
            <person name="Balestrini R."/>
            <person name="Da Silva C."/>
            <person name="Montanini B."/>
            <person name="Hainaut M."/>
            <person name="Levati E."/>
            <person name="Barry K.W."/>
            <person name="Belfiori B."/>
            <person name="Cichocki N."/>
            <person name="Clum A."/>
            <person name="Dockter R.B."/>
            <person name="Fauchery L."/>
            <person name="Guy J."/>
            <person name="Iotti M."/>
            <person name="Le Tacon F."/>
            <person name="Lindquist E.A."/>
            <person name="Lipzen A."/>
            <person name="Malagnac F."/>
            <person name="Mello A."/>
            <person name="Molinier V."/>
            <person name="Miyauchi S."/>
            <person name="Poulain J."/>
            <person name="Riccioni C."/>
            <person name="Rubini A."/>
            <person name="Sitrit Y."/>
            <person name="Splivallo R."/>
            <person name="Traeger S."/>
            <person name="Wang M."/>
            <person name="Zifcakova L."/>
            <person name="Wipf D."/>
            <person name="Zambonelli A."/>
            <person name="Paolocci F."/>
            <person name="Nowrousian M."/>
            <person name="Ottonello S."/>
            <person name="Baldrian P."/>
            <person name="Spatafora J.W."/>
            <person name="Henrissat B."/>
            <person name="Nagy L.G."/>
            <person name="Aury J.M."/>
            <person name="Wincker P."/>
            <person name="Grigoriev I.V."/>
            <person name="Bonfante P."/>
            <person name="Martin F.M."/>
        </authorList>
    </citation>
    <scope>NUCLEOTIDE SEQUENCE [LARGE SCALE GENOMIC DNA]</scope>
    <source>
        <strain evidence="2 3">ATCC MYA-4762</strain>
    </source>
</reference>
<proteinExistence type="predicted"/>
<protein>
    <submittedName>
        <fullName evidence="2">Uncharacterized protein</fullName>
    </submittedName>
</protein>
<gene>
    <name evidence="2" type="ORF">L211DRAFT_836487</name>
</gene>
<accession>A0A3N4LUD6</accession>
<sequence length="104" mass="11585">MSERIEIEYWEKLLSVFFALAAITPLKLPCLRNFELNDLAGSLIGRLSLLACVIVGGLGRKVVQLQKSNIHTLCDSFSSSACQQRQEERWNKGKKKIMDGSGGE</sequence>
<dbReference type="InParanoid" id="A0A3N4LUD6"/>
<evidence type="ECO:0000313" key="2">
    <source>
        <dbReference type="EMBL" id="RPB25179.1"/>
    </source>
</evidence>